<sequence>MTGEMALMIPILGILLGFFGVWTNHKEKVAKLQTKAVASETAEKAAQYASHIQRLEDRVQVLERIITDRGYDIATQIEALRDTRRVDSGAGLPLDLERKALADNKALADKEHV</sequence>
<feature type="transmembrane region" description="Helical" evidence="2">
    <location>
        <begin position="6"/>
        <end position="23"/>
    </location>
</feature>
<dbReference type="AlphaFoldDB" id="A0A1M7T1Q3"/>
<keyword evidence="4" id="KW-1185">Reference proteome</keyword>
<evidence type="ECO:0000256" key="2">
    <source>
        <dbReference type="SAM" id="Phobius"/>
    </source>
</evidence>
<protein>
    <recommendedName>
        <fullName evidence="5">Phage shock protein B</fullName>
    </recommendedName>
</protein>
<evidence type="ECO:0000313" key="4">
    <source>
        <dbReference type="Proteomes" id="UP000184391"/>
    </source>
</evidence>
<name>A0A1M7T1Q3_9SPHN</name>
<dbReference type="Proteomes" id="UP000184391">
    <property type="component" value="Unassembled WGS sequence"/>
</dbReference>
<dbReference type="OrthoDB" id="7428745at2"/>
<feature type="coiled-coil region" evidence="1">
    <location>
        <begin position="38"/>
        <end position="65"/>
    </location>
</feature>
<accession>A0A1M7T1Q3</accession>
<evidence type="ECO:0000256" key="1">
    <source>
        <dbReference type="SAM" id="Coils"/>
    </source>
</evidence>
<organism evidence="3 4">
    <name type="scientific">Erythrobacter sanguineus</name>
    <dbReference type="NCBI Taxonomy" id="198312"/>
    <lineage>
        <taxon>Bacteria</taxon>
        <taxon>Pseudomonadati</taxon>
        <taxon>Pseudomonadota</taxon>
        <taxon>Alphaproteobacteria</taxon>
        <taxon>Sphingomonadales</taxon>
        <taxon>Erythrobacteraceae</taxon>
        <taxon>Erythrobacter/Porphyrobacter group</taxon>
        <taxon>Erythrobacter</taxon>
    </lineage>
</organism>
<keyword evidence="2" id="KW-0812">Transmembrane</keyword>
<gene>
    <name evidence="3" type="ORF">SAMN02745193_02762</name>
</gene>
<keyword evidence="2" id="KW-0472">Membrane</keyword>
<dbReference type="EMBL" id="FRDF01000018">
    <property type="protein sequence ID" value="SHN64638.1"/>
    <property type="molecule type" value="Genomic_DNA"/>
</dbReference>
<evidence type="ECO:0008006" key="5">
    <source>
        <dbReference type="Google" id="ProtNLM"/>
    </source>
</evidence>
<dbReference type="STRING" id="198312.SAMN02745193_02762"/>
<reference evidence="4" key="1">
    <citation type="submission" date="2016-12" db="EMBL/GenBank/DDBJ databases">
        <authorList>
            <person name="Varghese N."/>
            <person name="Submissions S."/>
        </authorList>
    </citation>
    <scope>NUCLEOTIDE SEQUENCE [LARGE SCALE GENOMIC DNA]</scope>
    <source>
        <strain evidence="4">DSM 11032</strain>
    </source>
</reference>
<proteinExistence type="predicted"/>
<keyword evidence="1" id="KW-0175">Coiled coil</keyword>
<dbReference type="RefSeq" id="WP_084662728.1">
    <property type="nucleotide sequence ID" value="NZ_FRDF01000018.1"/>
</dbReference>
<evidence type="ECO:0000313" key="3">
    <source>
        <dbReference type="EMBL" id="SHN64638.1"/>
    </source>
</evidence>
<keyword evidence="2" id="KW-1133">Transmembrane helix</keyword>